<accession>A0A9N7URE4</accession>
<evidence type="ECO:0000313" key="3">
    <source>
        <dbReference type="Proteomes" id="UP001153269"/>
    </source>
</evidence>
<keyword evidence="3" id="KW-1185">Reference proteome</keyword>
<feature type="region of interest" description="Disordered" evidence="1">
    <location>
        <begin position="87"/>
        <end position="148"/>
    </location>
</feature>
<protein>
    <submittedName>
        <fullName evidence="2">Uncharacterized protein</fullName>
    </submittedName>
</protein>
<organism evidence="2 3">
    <name type="scientific">Pleuronectes platessa</name>
    <name type="common">European plaice</name>
    <dbReference type="NCBI Taxonomy" id="8262"/>
    <lineage>
        <taxon>Eukaryota</taxon>
        <taxon>Metazoa</taxon>
        <taxon>Chordata</taxon>
        <taxon>Craniata</taxon>
        <taxon>Vertebrata</taxon>
        <taxon>Euteleostomi</taxon>
        <taxon>Actinopterygii</taxon>
        <taxon>Neopterygii</taxon>
        <taxon>Teleostei</taxon>
        <taxon>Neoteleostei</taxon>
        <taxon>Acanthomorphata</taxon>
        <taxon>Carangaria</taxon>
        <taxon>Pleuronectiformes</taxon>
        <taxon>Pleuronectoidei</taxon>
        <taxon>Pleuronectidae</taxon>
        <taxon>Pleuronectes</taxon>
    </lineage>
</organism>
<comment type="caution">
    <text evidence="2">The sequence shown here is derived from an EMBL/GenBank/DDBJ whole genome shotgun (WGS) entry which is preliminary data.</text>
</comment>
<reference evidence="2" key="1">
    <citation type="submission" date="2020-03" db="EMBL/GenBank/DDBJ databases">
        <authorList>
            <person name="Weist P."/>
        </authorList>
    </citation>
    <scope>NUCLEOTIDE SEQUENCE</scope>
</reference>
<dbReference type="Proteomes" id="UP001153269">
    <property type="component" value="Unassembled WGS sequence"/>
</dbReference>
<dbReference type="AlphaFoldDB" id="A0A9N7URE4"/>
<proteinExistence type="predicted"/>
<evidence type="ECO:0000256" key="1">
    <source>
        <dbReference type="SAM" id="MobiDB-lite"/>
    </source>
</evidence>
<gene>
    <name evidence="2" type="ORF">PLEPLA_LOCUS23717</name>
</gene>
<feature type="compositionally biased region" description="Basic and acidic residues" evidence="1">
    <location>
        <begin position="125"/>
        <end position="148"/>
    </location>
</feature>
<feature type="compositionally biased region" description="Basic and acidic residues" evidence="1">
    <location>
        <begin position="87"/>
        <end position="100"/>
    </location>
</feature>
<name>A0A9N7URE4_PLEPL</name>
<evidence type="ECO:0000313" key="2">
    <source>
        <dbReference type="EMBL" id="CAB1435661.1"/>
    </source>
</evidence>
<sequence>MSQESSTVTLEEDSADLQPYLPAKCLGPSCLGHMWLSDPVLRTEQELKFDEKFSQFNFKMIGIWSLWRGGSAWWSVDELSGTCRRLSRDGSGRGISREQDAGFGSSVSADQRSSEASTSPSSQADRGRQEKERGKKREEKKKEKDIDKGERLNNVKVKVWEQLDITSACWVWEKESLTGARSSL</sequence>
<dbReference type="EMBL" id="CADEAL010001791">
    <property type="protein sequence ID" value="CAB1435661.1"/>
    <property type="molecule type" value="Genomic_DNA"/>
</dbReference>